<protein>
    <submittedName>
        <fullName evidence="1">Uncharacterized protein</fullName>
    </submittedName>
</protein>
<sequence>MSIFFTSGPIDNTSLSLTNIEVRVRNTDPANSATVTVRFFDESGSPESLNQSNSFTVSAGSVESVLYSAASLTSFLVEVEVNLSNRSDTITATAVQPTVTAFNGSEFIQFIRLLVSSPEILQDINYPVTPQLNLFLPETIDCGAPISGNLTLNNVSQAGVDVSFSANTSGVTFVPNPATTDMNGNYETNVIVSSSKPATNAAISASATVNGQNVQSVGVAELQCKSELYVPNQVPFMSSVSVIDTDLNSVVDTITGFSILTGIDANSVTSLVYTYNNDLSVLSVIDASTNLIINTITAGNSVQRFGVAVNTMDNLIYLANRGSTNVTIIDGSTNIIMDTIEVGDGPTGLAVDETETRNLIYVSNNSSQNVSIIDGNNNFVVTATVTVGNVPRGLAINEMTNLIYVPNLASDSVSIIDGSLFVVTNTLTGFFTPIGIAVNEITNSVYVTNSDDACVSVIDGNLNVVTTTISVGDSPTGITVIEDLNQIYVVNGGSGNVSVIDGNTNVVTETVTVGTNPQNITSL</sequence>
<dbReference type="PANTHER" id="PTHR47197:SF3">
    <property type="entry name" value="DIHYDRO-HEME D1 DEHYDROGENASE"/>
    <property type="match status" value="1"/>
</dbReference>
<reference evidence="1 2" key="1">
    <citation type="submission" date="2023-06" db="EMBL/GenBank/DDBJ databases">
        <title>Five Gram-positive bacteria isolated from mangrove sediments in Shenzhen, Guangdong, China.</title>
        <authorList>
            <person name="Yu S."/>
            <person name="Zheng W."/>
            <person name="Huang Y."/>
        </authorList>
    </citation>
    <scope>NUCLEOTIDE SEQUENCE [LARGE SCALE GENOMIC DNA]</scope>
    <source>
        <strain evidence="1 2">SaN35-3</strain>
    </source>
</reference>
<dbReference type="InterPro" id="IPR015943">
    <property type="entry name" value="WD40/YVTN_repeat-like_dom_sf"/>
</dbReference>
<accession>A0ABY9JXE1</accession>
<evidence type="ECO:0000313" key="2">
    <source>
        <dbReference type="Proteomes" id="UP001197974"/>
    </source>
</evidence>
<evidence type="ECO:0000313" key="1">
    <source>
        <dbReference type="EMBL" id="WLR43469.1"/>
    </source>
</evidence>
<dbReference type="SUPFAM" id="SSF51004">
    <property type="entry name" value="C-terminal (heme d1) domain of cytochrome cd1-nitrite reductase"/>
    <property type="match status" value="1"/>
</dbReference>
<name>A0ABY9JXE1_9BACI</name>
<dbReference type="RefSeq" id="WP_226538260.1">
    <property type="nucleotide sequence ID" value="NZ_CP129013.1"/>
</dbReference>
<dbReference type="PANTHER" id="PTHR47197">
    <property type="entry name" value="PROTEIN NIRF"/>
    <property type="match status" value="1"/>
</dbReference>
<dbReference type="NCBIfam" id="TIGR02276">
    <property type="entry name" value="beta_rpt_yvtn"/>
    <property type="match status" value="3"/>
</dbReference>
<dbReference type="Proteomes" id="UP001197974">
    <property type="component" value="Chromosome"/>
</dbReference>
<dbReference type="InterPro" id="IPR011048">
    <property type="entry name" value="Haem_d1_sf"/>
</dbReference>
<dbReference type="EMBL" id="CP129013">
    <property type="protein sequence ID" value="WLR43469.1"/>
    <property type="molecule type" value="Genomic_DNA"/>
</dbReference>
<organism evidence="1 2">
    <name type="scientific">Bacillus carboniphilus</name>
    <dbReference type="NCBI Taxonomy" id="86663"/>
    <lineage>
        <taxon>Bacteria</taxon>
        <taxon>Bacillati</taxon>
        <taxon>Bacillota</taxon>
        <taxon>Bacilli</taxon>
        <taxon>Bacillales</taxon>
        <taxon>Bacillaceae</taxon>
        <taxon>Bacillus</taxon>
    </lineage>
</organism>
<dbReference type="InterPro" id="IPR051200">
    <property type="entry name" value="Host-pathogen_enzymatic-act"/>
</dbReference>
<dbReference type="Gene3D" id="2.130.10.10">
    <property type="entry name" value="YVTN repeat-like/Quinoprotein amine dehydrogenase"/>
    <property type="match status" value="2"/>
</dbReference>
<gene>
    <name evidence="1" type="ORF">LC087_04670</name>
</gene>
<keyword evidence="2" id="KW-1185">Reference proteome</keyword>
<proteinExistence type="predicted"/>
<dbReference type="InterPro" id="IPR011964">
    <property type="entry name" value="YVTN_b-propeller_repeat"/>
</dbReference>